<protein>
    <recommendedName>
        <fullName evidence="1">Glycosyltransferase 2-like domain-containing protein</fullName>
    </recommendedName>
</protein>
<dbReference type="EMBL" id="AVBC01000019">
    <property type="protein sequence ID" value="ERL52363.1"/>
    <property type="molecule type" value="Genomic_DNA"/>
</dbReference>
<feature type="domain" description="Glycosyltransferase 2-like" evidence="1">
    <location>
        <begin position="495"/>
        <end position="674"/>
    </location>
</feature>
<proteinExistence type="predicted"/>
<sequence length="765" mass="87843">MSYAKGLDGASSWLHQLLELTPLAVHPLRRLKPRNDLKPSTDQPWEWKATDNDPQFMLTRGLPLPGWQMLEVAMDHDRPQVSVRLYLDTGDGFSEEESVFLPLKSGRVTKRLFYVKKPLRAIRFDPMEDAGYFKLQHLRFSWLSPWFAHDRLASRLANMHYQWRGKGKTQVLPELKRAAQEKERHWRELALEQYDATFERYAPRLNYRHWLKNRDQLSHEKAQQLLARLSEQPLISVVVPVYNPSLDWLRECLDSVREQFYPHWQLCIADDASSDPEIKALLEEYSSSDSRIKVIYRTENGHICAASNSALELVEGEFLALLDHDDCLSPDALLRVAEALNQNPEAGLLYSDEDKIGEDGERFDPHFKPQWNPDLLLAQNYISHLGVYRTALVHETGGFREGYEGSQDHDLVLRVSARLKSHQIVHIPHVLYHWRAVAGSTAQSSTEKDYTSLAGLNAVRDFLEHHAPETTVDHGHYPNTYRIRWPLPNPLPMVSLLVPTRDRVEILQPCVDAILERTDYSHFELLILDNGSVCRETLDYMSEVKQRDPRVRVLHWNQPFNYSAINNFGASHARGKILALVNNDIEPIHSDWLCEMVSQASRPEIGCVGAKLYYPNDTVQHGGVILGIGGVAGHAHKYFTRNAFGYFTRLHLAHNLSAVTAACLVVRKAIFDEVGGLNAQHLTVAFNDVDFCLRVREAGYRNLWTPYAELYHHESVSRGADDSSYKRARAQREVEYMRRAWGDKLDSDPAYNPNLTLVHEDFSLR</sequence>
<dbReference type="SUPFAM" id="SSF53448">
    <property type="entry name" value="Nucleotide-diphospho-sugar transferases"/>
    <property type="match status" value="2"/>
</dbReference>
<reference evidence="2 3" key="1">
    <citation type="submission" date="2013-08" db="EMBL/GenBank/DDBJ databases">
        <title>draft genome of Halomonas huanghegensis, strain BJGMM-B45T.</title>
        <authorList>
            <person name="Miao C."/>
            <person name="Wan Y."/>
            <person name="Jin W."/>
        </authorList>
    </citation>
    <scope>NUCLEOTIDE SEQUENCE [LARGE SCALE GENOMIC DNA]</scope>
    <source>
        <strain evidence="2 3">BJGMM-B45</strain>
    </source>
</reference>
<dbReference type="AlphaFoldDB" id="W1NA52"/>
<dbReference type="CDD" id="cd04184">
    <property type="entry name" value="GT2_RfbC_Mx_like"/>
    <property type="match status" value="1"/>
</dbReference>
<organism evidence="2 3">
    <name type="scientific">Halomonas huangheensis</name>
    <dbReference type="NCBI Taxonomy" id="1178482"/>
    <lineage>
        <taxon>Bacteria</taxon>
        <taxon>Pseudomonadati</taxon>
        <taxon>Pseudomonadota</taxon>
        <taxon>Gammaproteobacteria</taxon>
        <taxon>Oceanospirillales</taxon>
        <taxon>Halomonadaceae</taxon>
        <taxon>Halomonas</taxon>
    </lineage>
</organism>
<evidence type="ECO:0000259" key="1">
    <source>
        <dbReference type="Pfam" id="PF00535"/>
    </source>
</evidence>
<gene>
    <name evidence="2" type="ORF">BJB45_10375</name>
</gene>
<dbReference type="Gene3D" id="3.90.550.10">
    <property type="entry name" value="Spore Coat Polysaccharide Biosynthesis Protein SpsA, Chain A"/>
    <property type="match status" value="2"/>
</dbReference>
<dbReference type="InterPro" id="IPR029044">
    <property type="entry name" value="Nucleotide-diphossugar_trans"/>
</dbReference>
<comment type="caution">
    <text evidence="2">The sequence shown here is derived from an EMBL/GenBank/DDBJ whole genome shotgun (WGS) entry which is preliminary data.</text>
</comment>
<dbReference type="PATRIC" id="fig|1178482.3.peg.1237"/>
<feature type="domain" description="Glycosyltransferase 2-like" evidence="1">
    <location>
        <begin position="236"/>
        <end position="366"/>
    </location>
</feature>
<dbReference type="OrthoDB" id="9801954at2"/>
<dbReference type="Proteomes" id="UP000019113">
    <property type="component" value="Unassembled WGS sequence"/>
</dbReference>
<dbReference type="RefSeq" id="WP_021818195.1">
    <property type="nucleotide sequence ID" value="NZ_AVBC01000019.1"/>
</dbReference>
<name>W1NA52_9GAMM</name>
<dbReference type="PANTHER" id="PTHR43179:SF7">
    <property type="entry name" value="RHAMNOSYLTRANSFERASE WBBL"/>
    <property type="match status" value="1"/>
</dbReference>
<evidence type="ECO:0000313" key="2">
    <source>
        <dbReference type="EMBL" id="ERL52363.1"/>
    </source>
</evidence>
<dbReference type="InterPro" id="IPR001173">
    <property type="entry name" value="Glyco_trans_2-like"/>
</dbReference>
<dbReference type="eggNOG" id="COG0463">
    <property type="taxonomic scope" value="Bacteria"/>
</dbReference>
<dbReference type="GO" id="GO:0016757">
    <property type="term" value="F:glycosyltransferase activity"/>
    <property type="evidence" value="ECO:0007669"/>
    <property type="project" value="UniProtKB-KW"/>
</dbReference>
<keyword evidence="3" id="KW-1185">Reference proteome</keyword>
<dbReference type="PANTHER" id="PTHR43179">
    <property type="entry name" value="RHAMNOSYLTRANSFERASE WBBL"/>
    <property type="match status" value="1"/>
</dbReference>
<evidence type="ECO:0000313" key="3">
    <source>
        <dbReference type="Proteomes" id="UP000019113"/>
    </source>
</evidence>
<accession>W1NA52</accession>
<dbReference type="eggNOG" id="COG1216">
    <property type="taxonomic scope" value="Bacteria"/>
</dbReference>
<dbReference type="Pfam" id="PF00535">
    <property type="entry name" value="Glycos_transf_2"/>
    <property type="match status" value="2"/>
</dbReference>
<dbReference type="CDD" id="cd04186">
    <property type="entry name" value="GT_2_like_c"/>
    <property type="match status" value="1"/>
</dbReference>
<dbReference type="STRING" id="1178482.AR456_16660"/>